<gene>
    <name evidence="1" type="primary">ORF132593</name>
</gene>
<reference evidence="1" key="1">
    <citation type="submission" date="2014-12" db="EMBL/GenBank/DDBJ databases">
        <title>Insight into the proteome of Arion vulgaris.</title>
        <authorList>
            <person name="Aradska J."/>
            <person name="Bulat T."/>
            <person name="Smidak R."/>
            <person name="Sarate P."/>
            <person name="Gangsoo J."/>
            <person name="Sialana F."/>
            <person name="Bilban M."/>
            <person name="Lubec G."/>
        </authorList>
    </citation>
    <scope>NUCLEOTIDE SEQUENCE</scope>
    <source>
        <tissue evidence="1">Skin</tissue>
    </source>
</reference>
<accession>A0A0B7ART4</accession>
<feature type="non-terminal residue" evidence="1">
    <location>
        <position position="76"/>
    </location>
</feature>
<dbReference type="EMBL" id="HACG01035760">
    <property type="protein sequence ID" value="CEK82625.1"/>
    <property type="molecule type" value="Transcribed_RNA"/>
</dbReference>
<proteinExistence type="predicted"/>
<evidence type="ECO:0000313" key="1">
    <source>
        <dbReference type="EMBL" id="CEK82625.1"/>
    </source>
</evidence>
<dbReference type="AlphaFoldDB" id="A0A0B7ART4"/>
<organism evidence="1">
    <name type="scientific">Arion vulgaris</name>
    <dbReference type="NCBI Taxonomy" id="1028688"/>
    <lineage>
        <taxon>Eukaryota</taxon>
        <taxon>Metazoa</taxon>
        <taxon>Spiralia</taxon>
        <taxon>Lophotrochozoa</taxon>
        <taxon>Mollusca</taxon>
        <taxon>Gastropoda</taxon>
        <taxon>Heterobranchia</taxon>
        <taxon>Euthyneura</taxon>
        <taxon>Panpulmonata</taxon>
        <taxon>Eupulmonata</taxon>
        <taxon>Stylommatophora</taxon>
        <taxon>Helicina</taxon>
        <taxon>Arionoidea</taxon>
        <taxon>Arionidae</taxon>
        <taxon>Arion</taxon>
    </lineage>
</organism>
<sequence>MDNYYITSNCVHVSGNHSTKIQHKLLENCYLELCNSQYENNISQTLLSFVVSVPFPSSVICEHIRNHENIQLYTSV</sequence>
<name>A0A0B7ART4_9EUPU</name>
<protein>
    <submittedName>
        <fullName evidence="1">Uncharacterized protein</fullName>
    </submittedName>
</protein>